<dbReference type="GO" id="GO:0003677">
    <property type="term" value="F:DNA binding"/>
    <property type="evidence" value="ECO:0007669"/>
    <property type="project" value="InterPro"/>
</dbReference>
<dbReference type="AlphaFoldDB" id="A0A1Q4HY37"/>
<accession>A0A1Q4HY37</accession>
<dbReference type="HAMAP" id="MF_00535">
    <property type="entry name" value="Cyanate_hydrat"/>
    <property type="match status" value="1"/>
</dbReference>
<evidence type="ECO:0000256" key="1">
    <source>
        <dbReference type="ARBA" id="ARBA00003561"/>
    </source>
</evidence>
<dbReference type="SUPFAM" id="SSF55234">
    <property type="entry name" value="Cyanase C-terminal domain"/>
    <property type="match status" value="1"/>
</dbReference>
<organism evidence="5 6">
    <name type="scientific">Mycobacterium paraffinicum</name>
    <dbReference type="NCBI Taxonomy" id="53378"/>
    <lineage>
        <taxon>Bacteria</taxon>
        <taxon>Bacillati</taxon>
        <taxon>Actinomycetota</taxon>
        <taxon>Actinomycetes</taxon>
        <taxon>Mycobacteriales</taxon>
        <taxon>Mycobacteriaceae</taxon>
        <taxon>Mycobacterium</taxon>
    </lineage>
</organism>
<evidence type="ECO:0000256" key="3">
    <source>
        <dbReference type="HAMAP-Rule" id="MF_00535"/>
    </source>
</evidence>
<keyword evidence="6" id="KW-1185">Reference proteome</keyword>
<dbReference type="GO" id="GO:0008824">
    <property type="term" value="F:cyanate hydratase activity"/>
    <property type="evidence" value="ECO:0007669"/>
    <property type="project" value="UniProtKB-UniRule"/>
</dbReference>
<dbReference type="Gene3D" id="1.10.260.40">
    <property type="entry name" value="lambda repressor-like DNA-binding domains"/>
    <property type="match status" value="1"/>
</dbReference>
<evidence type="ECO:0000313" key="6">
    <source>
        <dbReference type="Proteomes" id="UP000186438"/>
    </source>
</evidence>
<dbReference type="InterPro" id="IPR003712">
    <property type="entry name" value="Cyanate_lyase_C"/>
</dbReference>
<dbReference type="EC" id="4.2.1.104" evidence="3"/>
<dbReference type="Pfam" id="PF02560">
    <property type="entry name" value="Cyanate_lyase"/>
    <property type="match status" value="1"/>
</dbReference>
<dbReference type="NCBIfam" id="TIGR00673">
    <property type="entry name" value="cynS"/>
    <property type="match status" value="1"/>
</dbReference>
<dbReference type="OrthoDB" id="9785870at2"/>
<reference evidence="5 6" key="1">
    <citation type="submission" date="2016-11" db="EMBL/GenBank/DDBJ databases">
        <title>Genome sequences of unsequenced Mycobacteria.</title>
        <authorList>
            <person name="Greninger A.L."/>
            <person name="Fang F."/>
            <person name="Jerome K.R."/>
        </authorList>
    </citation>
    <scope>NUCLEOTIDE SEQUENCE [LARGE SCALE GENOMIC DNA]</scope>
    <source>
        <strain evidence="5 6">M11</strain>
    </source>
</reference>
<dbReference type="InterPro" id="IPR036581">
    <property type="entry name" value="Cyanate_lyase_C_sf"/>
</dbReference>
<sequence length="157" mass="17174">MPTVLTKTDLAQVVRVARAKRGVSWAKIAESIGKDPVWTVAALLGQHPLTAGEASTVASLLDLDDEAVAVLQLMPYRASDATMATDPTIYRFHEALAVYGPAIKELIHEEFGDGIMSAINFKLSVQRRPHPEGDRVVVTFDGKFLDYAWKHSAKEVS</sequence>
<dbReference type="Gene3D" id="3.30.1160.10">
    <property type="entry name" value="Cyanate lyase, C-terminal domain"/>
    <property type="match status" value="1"/>
</dbReference>
<gene>
    <name evidence="3" type="primary">cynS</name>
    <name evidence="5" type="ORF">BRW65_07835</name>
</gene>
<dbReference type="PANTHER" id="PTHR34186">
    <property type="entry name" value="CYANATE HYDRATASE"/>
    <property type="match status" value="1"/>
</dbReference>
<feature type="active site" evidence="3">
    <location>
        <position position="94"/>
    </location>
</feature>
<dbReference type="Pfam" id="PF21291">
    <property type="entry name" value="CYNS_N"/>
    <property type="match status" value="1"/>
</dbReference>
<feature type="active site" evidence="3">
    <location>
        <position position="117"/>
    </location>
</feature>
<comment type="catalytic activity">
    <reaction evidence="3">
        <text>cyanate + hydrogencarbonate + 3 H(+) = NH4(+) + 2 CO2</text>
        <dbReference type="Rhea" id="RHEA:11120"/>
        <dbReference type="ChEBI" id="CHEBI:15378"/>
        <dbReference type="ChEBI" id="CHEBI:16526"/>
        <dbReference type="ChEBI" id="CHEBI:17544"/>
        <dbReference type="ChEBI" id="CHEBI:28938"/>
        <dbReference type="ChEBI" id="CHEBI:29195"/>
        <dbReference type="EC" id="4.2.1.104"/>
    </reaction>
</comment>
<dbReference type="EMBL" id="MPNT01000005">
    <property type="protein sequence ID" value="OJZ74616.1"/>
    <property type="molecule type" value="Genomic_DNA"/>
</dbReference>
<dbReference type="InterPro" id="IPR008076">
    <property type="entry name" value="Cyanase"/>
</dbReference>
<dbReference type="SUPFAM" id="SSF47413">
    <property type="entry name" value="lambda repressor-like DNA-binding domains"/>
    <property type="match status" value="1"/>
</dbReference>
<evidence type="ECO:0000313" key="5">
    <source>
        <dbReference type="EMBL" id="OJZ74616.1"/>
    </source>
</evidence>
<dbReference type="PIRSF" id="PIRSF001263">
    <property type="entry name" value="Cyanate_hydratas"/>
    <property type="match status" value="1"/>
</dbReference>
<comment type="function">
    <text evidence="1 3">Catalyzes the reaction of cyanate with bicarbonate to produce ammonia and carbon dioxide.</text>
</comment>
<dbReference type="STRING" id="53378.BRW65_07835"/>
<keyword evidence="2 3" id="KW-0456">Lyase</keyword>
<evidence type="ECO:0000256" key="2">
    <source>
        <dbReference type="ARBA" id="ARBA00023239"/>
    </source>
</evidence>
<name>A0A1Q4HY37_9MYCO</name>
<dbReference type="NCBIfam" id="NF002773">
    <property type="entry name" value="PRK02866.1"/>
    <property type="match status" value="1"/>
</dbReference>
<feature type="domain" description="Cyanate lyase C-terminal" evidence="4">
    <location>
        <begin position="78"/>
        <end position="149"/>
    </location>
</feature>
<dbReference type="SMART" id="SM01116">
    <property type="entry name" value="Cyanate_lyase"/>
    <property type="match status" value="1"/>
</dbReference>
<comment type="caution">
    <text evidence="5">The sequence shown here is derived from an EMBL/GenBank/DDBJ whole genome shotgun (WGS) entry which is preliminary data.</text>
</comment>
<dbReference type="RefSeq" id="WP_073873286.1">
    <property type="nucleotide sequence ID" value="NZ_MPNT01000005.1"/>
</dbReference>
<feature type="active site" evidence="3">
    <location>
        <position position="91"/>
    </location>
</feature>
<dbReference type="PRINTS" id="PR01693">
    <property type="entry name" value="CYANASE"/>
</dbReference>
<dbReference type="InterPro" id="IPR048564">
    <property type="entry name" value="CYNS_N"/>
</dbReference>
<protein>
    <recommendedName>
        <fullName evidence="3">Cyanate hydratase</fullName>
        <shortName evidence="3">Cyanase</shortName>
        <ecNumber evidence="3">4.2.1.104</ecNumber>
    </recommendedName>
    <alternativeName>
        <fullName evidence="3">Cyanate hydrolase</fullName>
    </alternativeName>
    <alternativeName>
        <fullName evidence="3">Cyanate lyase</fullName>
    </alternativeName>
</protein>
<dbReference type="PANTHER" id="PTHR34186:SF2">
    <property type="entry name" value="CYANATE HYDRATASE"/>
    <property type="match status" value="1"/>
</dbReference>
<dbReference type="Proteomes" id="UP000186438">
    <property type="component" value="Unassembled WGS sequence"/>
</dbReference>
<evidence type="ECO:0000259" key="4">
    <source>
        <dbReference type="SMART" id="SM01116"/>
    </source>
</evidence>
<proteinExistence type="inferred from homology"/>
<dbReference type="CDD" id="cd00559">
    <property type="entry name" value="Cyanase_C"/>
    <property type="match status" value="1"/>
</dbReference>
<dbReference type="InterPro" id="IPR010982">
    <property type="entry name" value="Lambda_DNA-bd_dom_sf"/>
</dbReference>
<comment type="similarity">
    <text evidence="3">Belongs to the cyanase family.</text>
</comment>